<organism evidence="1 2">
    <name type="scientific">Pantoea rodasii</name>
    <dbReference type="NCBI Taxonomy" id="1076549"/>
    <lineage>
        <taxon>Bacteria</taxon>
        <taxon>Pseudomonadati</taxon>
        <taxon>Pseudomonadota</taxon>
        <taxon>Gammaproteobacteria</taxon>
        <taxon>Enterobacterales</taxon>
        <taxon>Erwiniaceae</taxon>
        <taxon>Pantoea</taxon>
    </lineage>
</organism>
<sequence>MFYHDDEKGHIIIGEAAVRLAAAGLDITVESLIKELGGMAEGDVSDGRLEEIFDARRWLQGFRKYSSREQAELDWMTGRVKGR</sequence>
<keyword evidence="2" id="KW-1185">Reference proteome</keyword>
<accession>A0A2M9W9J0</accession>
<dbReference type="RefSeq" id="WP_100702968.1">
    <property type="nucleotide sequence ID" value="NZ_MLFP01000027.1"/>
</dbReference>
<comment type="caution">
    <text evidence="1">The sequence shown here is derived from an EMBL/GenBank/DDBJ whole genome shotgun (WGS) entry which is preliminary data.</text>
</comment>
<proteinExistence type="predicted"/>
<evidence type="ECO:0000313" key="1">
    <source>
        <dbReference type="EMBL" id="PJZ04148.1"/>
    </source>
</evidence>
<dbReference type="OrthoDB" id="6539446at2"/>
<gene>
    <name evidence="1" type="ORF">PRCB_17925</name>
</gene>
<reference evidence="1 2" key="1">
    <citation type="submission" date="2017-11" db="EMBL/GenBank/DDBJ databases">
        <title>The genome sequence of Pantoea rodasii DSM 26611.</title>
        <authorList>
            <person name="Gao J."/>
            <person name="Mao X."/>
            <person name="Sun J."/>
        </authorList>
    </citation>
    <scope>NUCLEOTIDE SEQUENCE [LARGE SCALE GENOMIC DNA]</scope>
    <source>
        <strain evidence="1 2">DSM 26611</strain>
    </source>
</reference>
<dbReference type="AlphaFoldDB" id="A0A2M9W9J0"/>
<dbReference type="EMBL" id="PIQI01000025">
    <property type="protein sequence ID" value="PJZ04148.1"/>
    <property type="molecule type" value="Genomic_DNA"/>
</dbReference>
<evidence type="ECO:0000313" key="2">
    <source>
        <dbReference type="Proteomes" id="UP000232062"/>
    </source>
</evidence>
<name>A0A2M9W9J0_9GAMM</name>
<dbReference type="Proteomes" id="UP000232062">
    <property type="component" value="Unassembled WGS sequence"/>
</dbReference>
<protein>
    <submittedName>
        <fullName evidence="1">Uncharacterized protein</fullName>
    </submittedName>
</protein>